<name>A0ABQ0XKL9_9STAP</name>
<accession>A0ABQ0XKL9</accession>
<keyword evidence="3" id="KW-1185">Reference proteome</keyword>
<feature type="transmembrane region" description="Helical" evidence="1">
    <location>
        <begin position="153"/>
        <end position="171"/>
    </location>
</feature>
<dbReference type="EMBL" id="BKAQ01000008">
    <property type="protein sequence ID" value="GEP81972.1"/>
    <property type="molecule type" value="Genomic_DNA"/>
</dbReference>
<feature type="transmembrane region" description="Helical" evidence="1">
    <location>
        <begin position="53"/>
        <end position="81"/>
    </location>
</feature>
<keyword evidence="1" id="KW-1133">Transmembrane helix</keyword>
<dbReference type="Proteomes" id="UP000321040">
    <property type="component" value="Unassembled WGS sequence"/>
</dbReference>
<comment type="caution">
    <text evidence="2">The sequence shown here is derived from an EMBL/GenBank/DDBJ whole genome shotgun (WGS) entry which is preliminary data.</text>
</comment>
<sequence length="172" mass="19552">MKKLKLKNDQIVYSLLFFIIFTITIQISTRSILLNEVENLSSDIPISTDLAVLWMNLILVIFSVIAVIILSLILKFIVGFIGTKQNFSIGMNLYIYISSILPSFITISLVTYFNNGISVIDNEWLSILSIILNSALYSILLRKFSIIEKREAIITFVVMLLLNILIAILKFI</sequence>
<evidence type="ECO:0000313" key="3">
    <source>
        <dbReference type="Proteomes" id="UP000321040"/>
    </source>
</evidence>
<keyword evidence="1" id="KW-0472">Membrane</keyword>
<feature type="transmembrane region" description="Helical" evidence="1">
    <location>
        <begin position="124"/>
        <end position="141"/>
    </location>
</feature>
<proteinExistence type="predicted"/>
<keyword evidence="1" id="KW-0812">Transmembrane</keyword>
<reference evidence="2 3" key="1">
    <citation type="submission" date="2019-07" db="EMBL/GenBank/DDBJ databases">
        <title>Whole genome shotgun sequence of Staphylococcus kloosii NBRC 109624.</title>
        <authorList>
            <person name="Hosoyama A."/>
            <person name="Uohara A."/>
            <person name="Ohji S."/>
            <person name="Ichikawa N."/>
        </authorList>
    </citation>
    <scope>NUCLEOTIDE SEQUENCE [LARGE SCALE GENOMIC DNA]</scope>
    <source>
        <strain evidence="2 3">NBRC 109624</strain>
    </source>
</reference>
<dbReference type="GeneID" id="69903861"/>
<evidence type="ECO:0000313" key="2">
    <source>
        <dbReference type="EMBL" id="GEP81972.1"/>
    </source>
</evidence>
<gene>
    <name evidence="2" type="ORF">SKL01_11500</name>
</gene>
<feature type="transmembrane region" description="Helical" evidence="1">
    <location>
        <begin position="93"/>
        <end position="112"/>
    </location>
</feature>
<organism evidence="2 3">
    <name type="scientific">Staphylococcus kloosii</name>
    <dbReference type="NCBI Taxonomy" id="29384"/>
    <lineage>
        <taxon>Bacteria</taxon>
        <taxon>Bacillati</taxon>
        <taxon>Bacillota</taxon>
        <taxon>Bacilli</taxon>
        <taxon>Bacillales</taxon>
        <taxon>Staphylococcaceae</taxon>
        <taxon>Staphylococcus</taxon>
    </lineage>
</organism>
<dbReference type="RefSeq" id="WP_106884368.1">
    <property type="nucleotide sequence ID" value="NZ_BKAQ01000008.1"/>
</dbReference>
<evidence type="ECO:0000256" key="1">
    <source>
        <dbReference type="SAM" id="Phobius"/>
    </source>
</evidence>
<protein>
    <recommendedName>
        <fullName evidence="4">Yip1 domain-containing protein</fullName>
    </recommendedName>
</protein>
<feature type="transmembrane region" description="Helical" evidence="1">
    <location>
        <begin position="12"/>
        <end position="33"/>
    </location>
</feature>
<evidence type="ECO:0008006" key="4">
    <source>
        <dbReference type="Google" id="ProtNLM"/>
    </source>
</evidence>